<feature type="transmembrane region" description="Helical" evidence="13">
    <location>
        <begin position="26"/>
        <end position="51"/>
    </location>
</feature>
<name>A0A3G9A1A5_9ACTN</name>
<keyword evidence="6 13" id="KW-0812">Transmembrane</keyword>
<evidence type="ECO:0000256" key="6">
    <source>
        <dbReference type="ARBA" id="ARBA00022692"/>
    </source>
</evidence>
<dbReference type="InterPro" id="IPR044537">
    <property type="entry name" value="Rip2-like"/>
</dbReference>
<evidence type="ECO:0000256" key="9">
    <source>
        <dbReference type="ARBA" id="ARBA00022833"/>
    </source>
</evidence>
<evidence type="ECO:0000256" key="13">
    <source>
        <dbReference type="SAM" id="Phobius"/>
    </source>
</evidence>
<dbReference type="Proteomes" id="UP000268084">
    <property type="component" value="Chromosome"/>
</dbReference>
<evidence type="ECO:0000256" key="3">
    <source>
        <dbReference type="ARBA" id="ARBA00007931"/>
    </source>
</evidence>
<evidence type="ECO:0000313" key="15">
    <source>
        <dbReference type="Proteomes" id="UP000268084"/>
    </source>
</evidence>
<keyword evidence="15" id="KW-1185">Reference proteome</keyword>
<dbReference type="OrthoDB" id="9800627at2"/>
<dbReference type="KEGG" id="nak:EH165_10580"/>
<evidence type="ECO:0000256" key="11">
    <source>
        <dbReference type="ARBA" id="ARBA00023049"/>
    </source>
</evidence>
<dbReference type="CDD" id="cd06158">
    <property type="entry name" value="S2P-M50_like_1"/>
    <property type="match status" value="1"/>
</dbReference>
<dbReference type="PANTHER" id="PTHR35864:SF1">
    <property type="entry name" value="ZINC METALLOPROTEASE YWHC-RELATED"/>
    <property type="match status" value="1"/>
</dbReference>
<keyword evidence="9" id="KW-0862">Zinc</keyword>
<comment type="cofactor">
    <cofactor evidence="1">
        <name>Zn(2+)</name>
        <dbReference type="ChEBI" id="CHEBI:29105"/>
    </cofactor>
</comment>
<reference evidence="14 15" key="1">
    <citation type="submission" date="2018-11" db="EMBL/GenBank/DDBJ databases">
        <authorList>
            <person name="Da X."/>
        </authorList>
    </citation>
    <scope>NUCLEOTIDE SEQUENCE [LARGE SCALE GENOMIC DNA]</scope>
    <source>
        <strain evidence="14 15">S14-144</strain>
    </source>
</reference>
<feature type="transmembrane region" description="Helical" evidence="13">
    <location>
        <begin position="72"/>
        <end position="93"/>
    </location>
</feature>
<reference evidence="14 15" key="2">
    <citation type="submission" date="2018-12" db="EMBL/GenBank/DDBJ databases">
        <title>Nakamurella antarcticus sp. nov., isolated from Antarctica South Shetland Islands soil.</title>
        <authorList>
            <person name="Peng F."/>
        </authorList>
    </citation>
    <scope>NUCLEOTIDE SEQUENCE [LARGE SCALE GENOMIC DNA]</scope>
    <source>
        <strain evidence="14 15">S14-144</strain>
    </source>
</reference>
<keyword evidence="12 13" id="KW-0472">Membrane</keyword>
<evidence type="ECO:0000256" key="1">
    <source>
        <dbReference type="ARBA" id="ARBA00001947"/>
    </source>
</evidence>
<sequence>MIFPGLVILTAGAALAAGQSVSPIGLWVFVLVLGGWVISLCLHEFGHAFLAHSGGDTSVRARGYLTLNPLKYTNTAMTFVIPVVILAIGGIPLPGGAVLIESHRLRSKAWQSTVSLVGPCVNLILGVLLTIAAHGVNNPLGYGLSFLALLQFVTAILNLLPVPGLDGFGVISPYLSEKTRAALRPITPWAPLLLIVILFSVPQAASVLFDAAGWLYHLCGGEQWAAAYGQNLFRFWR</sequence>
<evidence type="ECO:0000256" key="5">
    <source>
        <dbReference type="ARBA" id="ARBA00022670"/>
    </source>
</evidence>
<dbReference type="InterPro" id="IPR052348">
    <property type="entry name" value="Metallopeptidase_M50B"/>
</dbReference>
<feature type="transmembrane region" description="Helical" evidence="13">
    <location>
        <begin position="113"/>
        <end position="133"/>
    </location>
</feature>
<dbReference type="GO" id="GO:0006508">
    <property type="term" value="P:proteolysis"/>
    <property type="evidence" value="ECO:0007669"/>
    <property type="project" value="UniProtKB-KW"/>
</dbReference>
<keyword evidence="11" id="KW-0482">Metalloprotease</keyword>
<evidence type="ECO:0000256" key="4">
    <source>
        <dbReference type="ARBA" id="ARBA00022475"/>
    </source>
</evidence>
<proteinExistence type="inferred from homology"/>
<feature type="transmembrane region" description="Helical" evidence="13">
    <location>
        <begin position="189"/>
        <end position="209"/>
    </location>
</feature>
<comment type="subcellular location">
    <subcellularLocation>
        <location evidence="2">Cell membrane</location>
        <topology evidence="2">Multi-pass membrane protein</topology>
    </subcellularLocation>
</comment>
<comment type="similarity">
    <text evidence="3">Belongs to the peptidase M50B family.</text>
</comment>
<evidence type="ECO:0000256" key="2">
    <source>
        <dbReference type="ARBA" id="ARBA00004651"/>
    </source>
</evidence>
<dbReference type="AlphaFoldDB" id="A0A3G9A1A5"/>
<evidence type="ECO:0000256" key="7">
    <source>
        <dbReference type="ARBA" id="ARBA00022723"/>
    </source>
</evidence>
<dbReference type="GO" id="GO:0046872">
    <property type="term" value="F:metal ion binding"/>
    <property type="evidence" value="ECO:0007669"/>
    <property type="project" value="UniProtKB-KW"/>
</dbReference>
<keyword evidence="10 13" id="KW-1133">Transmembrane helix</keyword>
<evidence type="ECO:0000313" key="14">
    <source>
        <dbReference type="EMBL" id="AZI59561.1"/>
    </source>
</evidence>
<organism evidence="14 15">
    <name type="scientific">Nakamurella antarctica</name>
    <dbReference type="NCBI Taxonomy" id="1902245"/>
    <lineage>
        <taxon>Bacteria</taxon>
        <taxon>Bacillati</taxon>
        <taxon>Actinomycetota</taxon>
        <taxon>Actinomycetes</taxon>
        <taxon>Nakamurellales</taxon>
        <taxon>Nakamurellaceae</taxon>
        <taxon>Nakamurella</taxon>
    </lineage>
</organism>
<keyword evidence="5 14" id="KW-0645">Protease</keyword>
<evidence type="ECO:0000256" key="12">
    <source>
        <dbReference type="ARBA" id="ARBA00023136"/>
    </source>
</evidence>
<dbReference type="GO" id="GO:0008237">
    <property type="term" value="F:metallopeptidase activity"/>
    <property type="evidence" value="ECO:0007669"/>
    <property type="project" value="UniProtKB-KW"/>
</dbReference>
<keyword evidence="7" id="KW-0479">Metal-binding</keyword>
<evidence type="ECO:0000256" key="10">
    <source>
        <dbReference type="ARBA" id="ARBA00022989"/>
    </source>
</evidence>
<accession>A0A3G9A1A5</accession>
<keyword evidence="8" id="KW-0378">Hydrolase</keyword>
<dbReference type="PANTHER" id="PTHR35864">
    <property type="entry name" value="ZINC METALLOPROTEASE MJ0611-RELATED"/>
    <property type="match status" value="1"/>
</dbReference>
<gene>
    <name evidence="14" type="ORF">EH165_10580</name>
</gene>
<protein>
    <submittedName>
        <fullName evidence="14">Site-2 protease family protein</fullName>
    </submittedName>
</protein>
<evidence type="ECO:0000256" key="8">
    <source>
        <dbReference type="ARBA" id="ARBA00022801"/>
    </source>
</evidence>
<keyword evidence="4" id="KW-1003">Cell membrane</keyword>
<dbReference type="GO" id="GO:0005886">
    <property type="term" value="C:plasma membrane"/>
    <property type="evidence" value="ECO:0007669"/>
    <property type="project" value="UniProtKB-SubCell"/>
</dbReference>
<dbReference type="EMBL" id="CP034170">
    <property type="protein sequence ID" value="AZI59561.1"/>
    <property type="molecule type" value="Genomic_DNA"/>
</dbReference>